<gene>
    <name evidence="2" type="ORF">FDG29_01520</name>
</gene>
<name>A0A6G4HNX4_CLOBO</name>
<organism evidence="2">
    <name type="scientific">Clostridium botulinum</name>
    <dbReference type="NCBI Taxonomy" id="1491"/>
    <lineage>
        <taxon>Bacteria</taxon>
        <taxon>Bacillati</taxon>
        <taxon>Bacillota</taxon>
        <taxon>Clostridia</taxon>
        <taxon>Eubacteriales</taxon>
        <taxon>Clostridiaceae</taxon>
        <taxon>Clostridium</taxon>
    </lineage>
</organism>
<dbReference type="RefSeq" id="WP_061311395.1">
    <property type="nucleotide sequence ID" value="NZ_LFOX01000002.1"/>
</dbReference>
<dbReference type="AlphaFoldDB" id="A0A6G4HNX4"/>
<feature type="domain" description="Myb-like" evidence="1">
    <location>
        <begin position="48"/>
        <end position="93"/>
    </location>
</feature>
<dbReference type="InterPro" id="IPR001005">
    <property type="entry name" value="SANT/Myb"/>
</dbReference>
<protein>
    <recommendedName>
        <fullName evidence="1">Myb-like domain-containing protein</fullName>
    </recommendedName>
</protein>
<dbReference type="EMBL" id="SXEU01000001">
    <property type="protein sequence ID" value="NFV14860.1"/>
    <property type="molecule type" value="Genomic_DNA"/>
</dbReference>
<feature type="domain" description="Myb-like" evidence="1">
    <location>
        <begin position="192"/>
        <end position="239"/>
    </location>
</feature>
<comment type="caution">
    <text evidence="2">The sequence shown here is derived from an EMBL/GenBank/DDBJ whole genome shotgun (WGS) entry which is preliminary data.</text>
</comment>
<proteinExistence type="predicted"/>
<sequence length="292" mass="34417">MGKKFTLNKKELEELIKKHTVKELVDITGYGESTLYAHLNKHNLITKKRRDYTKEELIYLEEKWGAKSVKAIARKLNRSEWAVRMKVYKMGLGDPKLSIDGITINQLSKAIGVHYQSIMRNWVEQYGFPVKNKVLINESITYSTQNDFWEWAKDNKNLIDFSRIEENILGKEPQWAKEKRRIDILANNKSRNKRPWTDSEIEKLISLLKTYNFTYADIAERLGRSQSAVKRKIYDLKIPYRPVPKRRGVFWTKDQKVKLKELYDKGYTPTLISKTIGKSEFSIYEKLRAMEG</sequence>
<accession>A0A6G4HNX4</accession>
<evidence type="ECO:0000259" key="1">
    <source>
        <dbReference type="SMART" id="SM00717"/>
    </source>
</evidence>
<dbReference type="SMART" id="SM00717">
    <property type="entry name" value="SANT"/>
    <property type="match status" value="2"/>
</dbReference>
<evidence type="ECO:0000313" key="2">
    <source>
        <dbReference type="EMBL" id="NFV14860.1"/>
    </source>
</evidence>
<reference evidence="2" key="1">
    <citation type="submission" date="2019-04" db="EMBL/GenBank/DDBJ databases">
        <title>Genome sequencing of Clostridium botulinum Groups I-IV and Clostridium butyricum.</title>
        <authorList>
            <person name="Brunt J."/>
            <person name="Van Vliet A.H.M."/>
            <person name="Stringer S.C."/>
            <person name="Carter A.T."/>
            <person name="Peck M.W."/>
        </authorList>
    </citation>
    <scope>NUCLEOTIDE SEQUENCE</scope>
    <source>
        <strain evidence="2">751/1</strain>
    </source>
</reference>